<dbReference type="GO" id="GO:0009301">
    <property type="term" value="P:snRNA transcription"/>
    <property type="evidence" value="ECO:0007669"/>
    <property type="project" value="InterPro"/>
</dbReference>
<dbReference type="PANTHER" id="PTHR15132">
    <property type="entry name" value="SNRNA-ACTIVATING PROTEIN COMPLEX SUBUNIT 2"/>
    <property type="match status" value="1"/>
</dbReference>
<reference evidence="3" key="1">
    <citation type="submission" date="2013-04" db="EMBL/GenBank/DDBJ databases">
        <authorList>
            <person name="Qu J."/>
            <person name="Murali S.C."/>
            <person name="Bandaranaike D."/>
            <person name="Bellair M."/>
            <person name="Blankenburg K."/>
            <person name="Chao H."/>
            <person name="Dinh H."/>
            <person name="Doddapaneni H."/>
            <person name="Downs B."/>
            <person name="Dugan-Rocha S."/>
            <person name="Elkadiri S."/>
            <person name="Gnanaolivu R.D."/>
            <person name="Hernandez B."/>
            <person name="Javaid M."/>
            <person name="Jayaseelan J.C."/>
            <person name="Lee S."/>
            <person name="Li M."/>
            <person name="Ming W."/>
            <person name="Munidasa M."/>
            <person name="Muniz J."/>
            <person name="Nguyen L."/>
            <person name="Ongeri F."/>
            <person name="Osuji N."/>
            <person name="Pu L.-L."/>
            <person name="Puazo M."/>
            <person name="Qu C."/>
            <person name="Quiroz J."/>
            <person name="Raj R."/>
            <person name="Weissenberger G."/>
            <person name="Xin Y."/>
            <person name="Zou X."/>
            <person name="Han Y."/>
            <person name="Richards S."/>
            <person name="Worley K."/>
            <person name="Muzny D."/>
            <person name="Gibbs R."/>
        </authorList>
    </citation>
    <scope>NUCLEOTIDE SEQUENCE</scope>
    <source>
        <strain evidence="3">Sampled in the wild</strain>
    </source>
</reference>
<protein>
    <recommendedName>
        <fullName evidence="5">SANT domain-containing protein</fullName>
    </recommendedName>
</protein>
<dbReference type="GO" id="GO:0016604">
    <property type="term" value="C:nuclear body"/>
    <property type="evidence" value="ECO:0007669"/>
    <property type="project" value="TreeGrafter"/>
</dbReference>
<dbReference type="Gene3D" id="1.10.10.60">
    <property type="entry name" value="Homeodomain-like"/>
    <property type="match status" value="1"/>
</dbReference>
<comment type="caution">
    <text evidence="3">The sequence shown here is derived from an EMBL/GenBank/DDBJ whole genome shotgun (WGS) entry which is preliminary data.</text>
</comment>
<evidence type="ECO:0000313" key="3">
    <source>
        <dbReference type="EMBL" id="KAG8226183.1"/>
    </source>
</evidence>
<feature type="region of interest" description="Disordered" evidence="2">
    <location>
        <begin position="1"/>
        <end position="38"/>
    </location>
</feature>
<evidence type="ECO:0000256" key="1">
    <source>
        <dbReference type="ARBA" id="ARBA00004123"/>
    </source>
</evidence>
<dbReference type="EMBL" id="KZ308271">
    <property type="protein sequence ID" value="KAG8226183.1"/>
    <property type="molecule type" value="Genomic_DNA"/>
</dbReference>
<evidence type="ECO:0000256" key="2">
    <source>
        <dbReference type="SAM" id="MobiDB-lite"/>
    </source>
</evidence>
<sequence length="266" mass="30321">MDSGNDEMGSSEPSTSKSIRTRKAKEKSKLPGNQINHQDWTEDEKMRLATALQKYGHLDVEKLHEEVKTKTPAQIKHFVYWAIKRSRIYFTNDDVPGRSATHTSYRIFSKSPIDQWLSAFEEGQVNSRDEFRDCLGKALMYISRFESHPDPTDCGGVDYAAMYEFLYQAVNGYPVKAVNPQTAAVLLEELDNLFKKMSGPGSEKEREHLSKVKRLVFVDNATKRHYGRKDKGSKSSRPIESLLDIKGFNPLSIPYDVLAQRPNSKP</sequence>
<dbReference type="PANTHER" id="PTHR15132:SF1">
    <property type="entry name" value="SNRNA-ACTIVATING PROTEIN COMPLEX SUBUNIT 2"/>
    <property type="match status" value="1"/>
</dbReference>
<dbReference type="GO" id="GO:0016251">
    <property type="term" value="F:RNA polymerase II general transcription initiation factor activity"/>
    <property type="evidence" value="ECO:0007669"/>
    <property type="project" value="InterPro"/>
</dbReference>
<evidence type="ECO:0000313" key="4">
    <source>
        <dbReference type="Proteomes" id="UP000792457"/>
    </source>
</evidence>
<reference evidence="3" key="2">
    <citation type="submission" date="2017-10" db="EMBL/GenBank/DDBJ databases">
        <title>Ladona fulva Genome sequencing and assembly.</title>
        <authorList>
            <person name="Murali S."/>
            <person name="Richards S."/>
            <person name="Bandaranaike D."/>
            <person name="Bellair M."/>
            <person name="Blankenburg K."/>
            <person name="Chao H."/>
            <person name="Dinh H."/>
            <person name="Doddapaneni H."/>
            <person name="Dugan-Rocha S."/>
            <person name="Elkadiri S."/>
            <person name="Gnanaolivu R."/>
            <person name="Hernandez B."/>
            <person name="Skinner E."/>
            <person name="Javaid M."/>
            <person name="Lee S."/>
            <person name="Li M."/>
            <person name="Ming W."/>
            <person name="Munidasa M."/>
            <person name="Muniz J."/>
            <person name="Nguyen L."/>
            <person name="Hughes D."/>
            <person name="Osuji N."/>
            <person name="Pu L.-L."/>
            <person name="Puazo M."/>
            <person name="Qu C."/>
            <person name="Quiroz J."/>
            <person name="Raj R."/>
            <person name="Weissenberger G."/>
            <person name="Xin Y."/>
            <person name="Zou X."/>
            <person name="Han Y."/>
            <person name="Worley K."/>
            <person name="Muzny D."/>
            <person name="Gibbs R."/>
        </authorList>
    </citation>
    <scope>NUCLEOTIDE SEQUENCE</scope>
    <source>
        <strain evidence="3">Sampled in the wild</strain>
    </source>
</reference>
<name>A0A8K0K553_LADFU</name>
<comment type="subcellular location">
    <subcellularLocation>
        <location evidence="1">Nucleus</location>
    </subcellularLocation>
</comment>
<dbReference type="SUPFAM" id="SSF46689">
    <property type="entry name" value="Homeodomain-like"/>
    <property type="match status" value="1"/>
</dbReference>
<dbReference type="InterPro" id="IPR009057">
    <property type="entry name" value="Homeodomain-like_sf"/>
</dbReference>
<dbReference type="InterPro" id="IPR001005">
    <property type="entry name" value="SANT/Myb"/>
</dbReference>
<gene>
    <name evidence="3" type="ORF">J437_LFUL012358</name>
</gene>
<dbReference type="OrthoDB" id="8186615at2759"/>
<dbReference type="AlphaFoldDB" id="A0A8K0K553"/>
<evidence type="ECO:0008006" key="5">
    <source>
        <dbReference type="Google" id="ProtNLM"/>
    </source>
</evidence>
<organism evidence="3 4">
    <name type="scientific">Ladona fulva</name>
    <name type="common">Scarce chaser dragonfly</name>
    <name type="synonym">Libellula fulva</name>
    <dbReference type="NCBI Taxonomy" id="123851"/>
    <lineage>
        <taxon>Eukaryota</taxon>
        <taxon>Metazoa</taxon>
        <taxon>Ecdysozoa</taxon>
        <taxon>Arthropoda</taxon>
        <taxon>Hexapoda</taxon>
        <taxon>Insecta</taxon>
        <taxon>Pterygota</taxon>
        <taxon>Palaeoptera</taxon>
        <taxon>Odonata</taxon>
        <taxon>Epiprocta</taxon>
        <taxon>Anisoptera</taxon>
        <taxon>Libelluloidea</taxon>
        <taxon>Libellulidae</taxon>
        <taxon>Ladona</taxon>
    </lineage>
</organism>
<accession>A0A8K0K553</accession>
<dbReference type="InterPro" id="IPR021281">
    <property type="entry name" value="SNAPC2"/>
</dbReference>
<dbReference type="CDD" id="cd00167">
    <property type="entry name" value="SANT"/>
    <property type="match status" value="1"/>
</dbReference>
<proteinExistence type="predicted"/>
<dbReference type="Proteomes" id="UP000792457">
    <property type="component" value="Unassembled WGS sequence"/>
</dbReference>
<keyword evidence="4" id="KW-1185">Reference proteome</keyword>